<gene>
    <name evidence="7" type="ORF">CHUDEA8_1860</name>
    <name evidence="8" type="ORF">GY17_00000616</name>
</gene>
<dbReference type="InterPro" id="IPR001680">
    <property type="entry name" value="WD40_rpt"/>
</dbReference>
<evidence type="ECO:0000256" key="5">
    <source>
        <dbReference type="SAM" id="MobiDB-lite"/>
    </source>
</evidence>
<dbReference type="Pfam" id="PF12894">
    <property type="entry name" value="ANAPC4_WD40"/>
    <property type="match status" value="1"/>
</dbReference>
<dbReference type="Gene3D" id="2.130.10.10">
    <property type="entry name" value="YVTN repeat-like/Quinoprotein amine dehydrogenase"/>
    <property type="match status" value="1"/>
</dbReference>
<sequence>MKIHLTSDEINLLVYRYLIENGFVHTAFSFNSEANVPKNPFFTTQMERVPPNALVGFLQKALLYIYLEYHTSDETGEEIRCEEPFSIFKRHECWCRPLEQIGSNTEGTEGQSSCQGIEPVGRIEENMQVDISSSHTNKNTSITEDLVDTSIQPPTKKTRKSRSINSNLGLDRVAQANDADSQQGQDETLISNKNVSESPKDQQIEVGSTMPSKDVSSVKPGIDEDAKSSLDLPVDIKDEDSKNIEVKQIKSEKSPTTIIDDPFEMVVEKTNVYDENNDDVAGMSNNVSVNVDNKMDVDVVGSVTLPSSSDKYLSEIPHFKLFRKGNCSNGIREVQFSKRQESPNKLVITWEEGCPELWEIDPNSQERNLESSIMLPVSDGGNMIAGTVVAMSSDYIAIGYENGRVTLFSYNGKELTMVRSSHDQESPIVSLKLSESSEYLAIGDAIGNVIVLRINFEESIERCTSQIINKHQHNSAIFGLCWCNNDSFLLSGCLDRQITVLNIKNNMVKSFNQEGPILSINQVSQESPLVTCVLEGVSTIPVLKISGDDNINLDCISKISIDDSLGIKEESQNTQSPLQINFIESNILDGKVFHIVATPYNIYLFDTLCNLVSFQKITNKELESSEIVSIYVDNKSKTIIAGLNDGSITLLELSSLKIKSKFLEQSSPKKLTSLTGVGLVSKNSSGKLVFVGGPYLPAIYIFDN</sequence>
<evidence type="ECO:0000313" key="7">
    <source>
        <dbReference type="EMBL" id="CUV07733.1"/>
    </source>
</evidence>
<comment type="subcellular location">
    <subcellularLocation>
        <location evidence="1">Nucleus</location>
    </subcellularLocation>
</comment>
<keyword evidence="2" id="KW-0853">WD repeat</keyword>
<feature type="compositionally biased region" description="Polar residues" evidence="5">
    <location>
        <begin position="178"/>
        <end position="197"/>
    </location>
</feature>
<keyword evidence="4" id="KW-0539">Nucleus</keyword>
<dbReference type="SMART" id="SM00320">
    <property type="entry name" value="WD40"/>
    <property type="match status" value="3"/>
</dbReference>
<evidence type="ECO:0000256" key="1">
    <source>
        <dbReference type="ARBA" id="ARBA00004123"/>
    </source>
</evidence>
<dbReference type="GO" id="GO:0006357">
    <property type="term" value="P:regulation of transcription by RNA polymerase II"/>
    <property type="evidence" value="ECO:0007669"/>
    <property type="project" value="TreeGrafter"/>
</dbReference>
<feature type="compositionally biased region" description="Polar residues" evidence="5">
    <location>
        <begin position="132"/>
        <end position="155"/>
    </location>
</feature>
<evidence type="ECO:0000313" key="9">
    <source>
        <dbReference type="Proteomes" id="UP001429100"/>
    </source>
</evidence>
<evidence type="ECO:0000256" key="2">
    <source>
        <dbReference type="ARBA" id="ARBA00022574"/>
    </source>
</evidence>
<evidence type="ECO:0000256" key="4">
    <source>
        <dbReference type="ARBA" id="ARBA00023242"/>
    </source>
</evidence>
<protein>
    <submittedName>
        <fullName evidence="8">LisH motif/WD40/YVTN repeat containing protein</fullName>
    </submittedName>
</protein>
<dbReference type="PANTHER" id="PTHR22846:SF2">
    <property type="entry name" value="F-BOX-LIKE_WD REPEAT-CONTAINING PROTEIN EBI"/>
    <property type="match status" value="1"/>
</dbReference>
<dbReference type="PANTHER" id="PTHR22846">
    <property type="entry name" value="WD40 REPEAT PROTEIN"/>
    <property type="match status" value="1"/>
</dbReference>
<dbReference type="EMBL" id="LN877954">
    <property type="protein sequence ID" value="CUV07733.1"/>
    <property type="molecule type" value="Genomic_DNA"/>
</dbReference>
<dbReference type="Proteomes" id="UP000199752">
    <property type="component" value="Chromosome 8"/>
</dbReference>
<dbReference type="Gene3D" id="1.20.960.30">
    <property type="match status" value="1"/>
</dbReference>
<organism evidence="7">
    <name type="scientific">Cryptosporidium hominis</name>
    <dbReference type="NCBI Taxonomy" id="237895"/>
    <lineage>
        <taxon>Eukaryota</taxon>
        <taxon>Sar</taxon>
        <taxon>Alveolata</taxon>
        <taxon>Apicomplexa</taxon>
        <taxon>Conoidasida</taxon>
        <taxon>Coccidia</taxon>
        <taxon>Eucoccidiorida</taxon>
        <taxon>Eimeriorina</taxon>
        <taxon>Cryptosporidiidae</taxon>
        <taxon>Cryptosporidium</taxon>
    </lineage>
</organism>
<feature type="region of interest" description="Disordered" evidence="5">
    <location>
        <begin position="132"/>
        <end position="229"/>
    </location>
</feature>
<keyword evidence="9" id="KW-1185">Reference proteome</keyword>
<reference evidence="7" key="2">
    <citation type="submission" date="2015-08" db="EMBL/GenBank/DDBJ databases">
        <authorList>
            <person name="Babu N.S."/>
            <person name="Beckwith C.J."/>
            <person name="Beseler K.G."/>
            <person name="Brison A."/>
            <person name="Carone J.V."/>
            <person name="Caskin T.P."/>
            <person name="Diamond M."/>
            <person name="Durham M.E."/>
            <person name="Foxe J.M."/>
            <person name="Go M."/>
            <person name="Henderson B.A."/>
            <person name="Jones I.B."/>
            <person name="McGettigan J.A."/>
            <person name="Micheletti S.J."/>
            <person name="Nasrallah M.E."/>
            <person name="Ortiz D."/>
            <person name="Piller C.R."/>
            <person name="Privatt S.R."/>
            <person name="Schneider S.L."/>
            <person name="Sharp S."/>
            <person name="Smith T.C."/>
            <person name="Stanton J.D."/>
            <person name="Ullery H.E."/>
            <person name="Wilson R.J."/>
            <person name="Serrano M.G."/>
            <person name="Buck G."/>
            <person name="Lee V."/>
            <person name="Wang Y."/>
            <person name="Carvalho R."/>
            <person name="Voegtly L."/>
            <person name="Shi R."/>
            <person name="Duckworth R."/>
            <person name="Johnson A."/>
            <person name="Loviza R."/>
            <person name="Walstead R."/>
            <person name="Shah Z."/>
            <person name="Kiflezghi M."/>
            <person name="Wade K."/>
            <person name="Ball S.L."/>
            <person name="Bradley K.W."/>
            <person name="Asai D.J."/>
            <person name="Bowman C.A."/>
            <person name="Russell D.A."/>
            <person name="Pope W.H."/>
            <person name="Jacobs-Sera D."/>
            <person name="Hendrix R.W."/>
            <person name="Hatfull G.F."/>
        </authorList>
    </citation>
    <scope>NUCLEOTIDE SEQUENCE [LARGE SCALE GENOMIC DNA]</scope>
</reference>
<dbReference type="InterPro" id="IPR006594">
    <property type="entry name" value="LisH"/>
</dbReference>
<name>A0A0S4TLU6_CRYHO</name>
<dbReference type="InterPro" id="IPR036322">
    <property type="entry name" value="WD40_repeat_dom_sf"/>
</dbReference>
<dbReference type="Pfam" id="PF08513">
    <property type="entry name" value="LisH"/>
    <property type="match status" value="1"/>
</dbReference>
<accession>A0A0S4TLU6</accession>
<dbReference type="AlphaFoldDB" id="A0A0S4TLU6"/>
<dbReference type="InterPro" id="IPR045183">
    <property type="entry name" value="Ebi-like"/>
</dbReference>
<dbReference type="VEuPathDB" id="CryptoDB:ChTU502y2012_421g0060"/>
<evidence type="ECO:0000313" key="8">
    <source>
        <dbReference type="EMBL" id="PPS98037.1"/>
    </source>
</evidence>
<dbReference type="VEuPathDB" id="CryptoDB:GY17_00000616"/>
<reference evidence="8 9" key="1">
    <citation type="submission" date="2014-11" db="EMBL/GenBank/DDBJ databases">
        <title>Comparative genomic analysis of Cryptosporidium hominis reveals occurrence of genetic recombination in virulent subtypes.</title>
        <authorList>
            <person name="Guo Y."/>
            <person name="Tang K."/>
            <person name="Frace M."/>
            <person name="Li N."/>
            <person name="Roellig D.M."/>
            <person name="Sammons S."/>
            <person name="Knipe K."/>
            <person name="Rowe L."/>
            <person name="Feng Y."/>
            <person name="Xiao L."/>
        </authorList>
    </citation>
    <scope>NUCLEOTIDE SEQUENCE [LARGE SCALE GENOMIC DNA]</scope>
    <source>
        <strain evidence="8">30976</strain>
    </source>
</reference>
<proteinExistence type="predicted"/>
<evidence type="ECO:0000256" key="3">
    <source>
        <dbReference type="ARBA" id="ARBA00022737"/>
    </source>
</evidence>
<feature type="domain" description="Anaphase-promoting complex subunit 4-like WD40" evidence="6">
    <location>
        <begin position="432"/>
        <end position="516"/>
    </location>
</feature>
<reference evidence="8 9" key="3">
    <citation type="submission" date="2017-10" db="EMBL/GenBank/DDBJ databases">
        <title>Consistent, comparative and evidence-based genome annotation and re-annotation for the closely-related species, Cryptosporidium parvum, C. hominis and C. tyzzeri.</title>
        <authorList>
            <person name="Baptista R.P."/>
            <person name="Li Y."/>
            <person name="Sateriale A."/>
            <person name="Striepen B."/>
            <person name="Kissinger J.C."/>
        </authorList>
    </citation>
    <scope>NUCLEOTIDE SEQUENCE [LARGE SCALE GENOMIC DNA]</scope>
    <source>
        <strain evidence="8">30976</strain>
    </source>
</reference>
<feature type="compositionally biased region" description="Polar residues" evidence="5">
    <location>
        <begin position="205"/>
        <end position="215"/>
    </location>
</feature>
<dbReference type="SMART" id="SM00667">
    <property type="entry name" value="LisH"/>
    <property type="match status" value="1"/>
</dbReference>
<dbReference type="PROSITE" id="PS50896">
    <property type="entry name" value="LISH"/>
    <property type="match status" value="1"/>
</dbReference>
<keyword evidence="3" id="KW-0677">Repeat</keyword>
<dbReference type="VEuPathDB" id="CryptoDB:CHUDEA8_1860"/>
<evidence type="ECO:0000259" key="6">
    <source>
        <dbReference type="Pfam" id="PF12894"/>
    </source>
</evidence>
<dbReference type="Proteomes" id="UP001429100">
    <property type="component" value="Unassembled WGS sequence"/>
</dbReference>
<dbReference type="InterPro" id="IPR015943">
    <property type="entry name" value="WD40/YVTN_repeat-like_dom_sf"/>
</dbReference>
<dbReference type="VEuPathDB" id="CryptoDB:Chro.80215"/>
<dbReference type="GO" id="GO:0003714">
    <property type="term" value="F:transcription corepressor activity"/>
    <property type="evidence" value="ECO:0007669"/>
    <property type="project" value="InterPro"/>
</dbReference>
<dbReference type="SUPFAM" id="SSF50978">
    <property type="entry name" value="WD40 repeat-like"/>
    <property type="match status" value="1"/>
</dbReference>
<dbReference type="EMBL" id="JTAI01000002">
    <property type="protein sequence ID" value="PPS98037.1"/>
    <property type="molecule type" value="Genomic_DNA"/>
</dbReference>
<dbReference type="GO" id="GO:0000118">
    <property type="term" value="C:histone deacetylase complex"/>
    <property type="evidence" value="ECO:0007669"/>
    <property type="project" value="TreeGrafter"/>
</dbReference>
<dbReference type="InterPro" id="IPR024977">
    <property type="entry name" value="Apc4-like_WD40_dom"/>
</dbReference>